<organism evidence="2 3">
    <name type="scientific">Methylocystis borbori</name>
    <dbReference type="NCBI Taxonomy" id="3118750"/>
    <lineage>
        <taxon>Bacteria</taxon>
        <taxon>Pseudomonadati</taxon>
        <taxon>Pseudomonadota</taxon>
        <taxon>Alphaproteobacteria</taxon>
        <taxon>Hyphomicrobiales</taxon>
        <taxon>Methylocystaceae</taxon>
        <taxon>Methylocystis</taxon>
    </lineage>
</organism>
<accession>A0ABU7XIR2</accession>
<keyword evidence="3" id="KW-1185">Reference proteome</keyword>
<proteinExistence type="predicted"/>
<evidence type="ECO:0000313" key="2">
    <source>
        <dbReference type="EMBL" id="MEF3367260.1"/>
    </source>
</evidence>
<evidence type="ECO:0000256" key="1">
    <source>
        <dbReference type="SAM" id="SignalP"/>
    </source>
</evidence>
<keyword evidence="1" id="KW-0732">Signal</keyword>
<reference evidence="2 3" key="1">
    <citation type="submission" date="2024-02" db="EMBL/GenBank/DDBJ databases">
        <authorList>
            <person name="Grouzdev D."/>
        </authorList>
    </citation>
    <scope>NUCLEOTIDE SEQUENCE [LARGE SCALE GENOMIC DNA]</scope>
    <source>
        <strain evidence="2 3">9N</strain>
    </source>
</reference>
<evidence type="ECO:0008006" key="4">
    <source>
        <dbReference type="Google" id="ProtNLM"/>
    </source>
</evidence>
<dbReference type="Proteomes" id="UP001350748">
    <property type="component" value="Unassembled WGS sequence"/>
</dbReference>
<feature type="chain" id="PRO_5045412771" description="Peptidase C-terminal archaeal/bacterial domain-containing protein" evidence="1">
    <location>
        <begin position="23"/>
        <end position="273"/>
    </location>
</feature>
<dbReference type="RefSeq" id="WP_332082305.1">
    <property type="nucleotide sequence ID" value="NZ_JAZHYN010000036.1"/>
</dbReference>
<gene>
    <name evidence="2" type="ORF">V3H18_12015</name>
</gene>
<dbReference type="EMBL" id="JAZHYN010000036">
    <property type="protein sequence ID" value="MEF3367260.1"/>
    <property type="molecule type" value="Genomic_DNA"/>
</dbReference>
<sequence length="273" mass="28143">MIKRNFASALLLSALLPAAAYAENFSTSVLDPSALPSNGVVAGSYPVGGGAANYYFAVDLKPGALASQIAAQGGGDYKTLTLALLDGSGRKLDSYYITAGADGREATRVFPVDAGGRYIVRVTPEGPEAGAFRVALGGSAAPGLQPAEAAAGNSQSYFNPTPLPADGVISGKFPGGAHASYYYLAGDLKAGNLMTQITLTGRPGAMKWASLELLNEQGRVDQEYHLSRTDASADATRSFAIDRTGKHVLRLTVQGGETSAYKIEFGGDALAAK</sequence>
<name>A0ABU7XIR2_9HYPH</name>
<comment type="caution">
    <text evidence="2">The sequence shown here is derived from an EMBL/GenBank/DDBJ whole genome shotgun (WGS) entry which is preliminary data.</text>
</comment>
<protein>
    <recommendedName>
        <fullName evidence="4">Peptidase C-terminal archaeal/bacterial domain-containing protein</fullName>
    </recommendedName>
</protein>
<feature type="signal peptide" evidence="1">
    <location>
        <begin position="1"/>
        <end position="22"/>
    </location>
</feature>
<evidence type="ECO:0000313" key="3">
    <source>
        <dbReference type="Proteomes" id="UP001350748"/>
    </source>
</evidence>